<dbReference type="Pfam" id="PF00882">
    <property type="entry name" value="Zn_dep_PLPC"/>
    <property type="match status" value="1"/>
</dbReference>
<evidence type="ECO:0000256" key="1">
    <source>
        <dbReference type="SAM" id="Phobius"/>
    </source>
</evidence>
<organism evidence="3 4">
    <name type="scientific">Pseudalkalibacillus berkeleyi</name>
    <dbReference type="NCBI Taxonomy" id="1069813"/>
    <lineage>
        <taxon>Bacteria</taxon>
        <taxon>Bacillati</taxon>
        <taxon>Bacillota</taxon>
        <taxon>Bacilli</taxon>
        <taxon>Bacillales</taxon>
        <taxon>Fictibacillaceae</taxon>
        <taxon>Pseudalkalibacillus</taxon>
    </lineage>
</organism>
<feature type="transmembrane region" description="Helical" evidence="1">
    <location>
        <begin position="20"/>
        <end position="43"/>
    </location>
</feature>
<comment type="caution">
    <text evidence="3">The sequence shown here is derived from an EMBL/GenBank/DDBJ whole genome shotgun (WGS) entry which is preliminary data.</text>
</comment>
<evidence type="ECO:0000313" key="4">
    <source>
        <dbReference type="Proteomes" id="UP001649381"/>
    </source>
</evidence>
<reference evidence="3 4" key="1">
    <citation type="submission" date="2022-01" db="EMBL/GenBank/DDBJ databases">
        <title>Alkalihalobacillus sp. EGI L200015, a novel bacterium isolated from a salt lake sediment.</title>
        <authorList>
            <person name="Gao L."/>
            <person name="Fang B.-Z."/>
            <person name="Li W.-J."/>
        </authorList>
    </citation>
    <scope>NUCLEOTIDE SEQUENCE [LARGE SCALE GENOMIC DNA]</scope>
    <source>
        <strain evidence="3 4">KCTC 12718</strain>
    </source>
</reference>
<keyword evidence="1" id="KW-0812">Transmembrane</keyword>
<keyword evidence="4" id="KW-1185">Reference proteome</keyword>
<evidence type="ECO:0000259" key="2">
    <source>
        <dbReference type="Pfam" id="PF00882"/>
    </source>
</evidence>
<feature type="transmembrane region" description="Helical" evidence="1">
    <location>
        <begin position="149"/>
        <end position="166"/>
    </location>
</feature>
<name>A0ABS9H013_9BACL</name>
<keyword evidence="1" id="KW-1133">Transmembrane helix</keyword>
<feature type="domain" description="Phospholipase C/D" evidence="2">
    <location>
        <begin position="22"/>
        <end position="128"/>
    </location>
</feature>
<keyword evidence="3" id="KW-0378">Hydrolase</keyword>
<protein>
    <submittedName>
        <fullName evidence="3">Metal-dependent hydrolase</fullName>
    </submittedName>
</protein>
<sequence length="177" mass="21101">MNTIHHGFWTYFIFRKKKHLVKYFVFGSILPDIIYYVMFLFMAIKNPIEENTFELHSIVHAMFDHPIVIVLRQLGHSVIVWLTIMIITVLITKWTLSPWKALLYGWLGHIVIDLFTHVRDAVPIFYPLNDVIVRGPISYWDPNFYGREFSIVHSIFFFSANIYLIYEKMKAKKSKEQ</sequence>
<proteinExistence type="predicted"/>
<dbReference type="GO" id="GO:0016787">
    <property type="term" value="F:hydrolase activity"/>
    <property type="evidence" value="ECO:0007669"/>
    <property type="project" value="UniProtKB-KW"/>
</dbReference>
<dbReference type="EMBL" id="JAKIJS010000001">
    <property type="protein sequence ID" value="MCF6137416.1"/>
    <property type="molecule type" value="Genomic_DNA"/>
</dbReference>
<dbReference type="RefSeq" id="WP_236332989.1">
    <property type="nucleotide sequence ID" value="NZ_JAKIJS010000001.1"/>
</dbReference>
<evidence type="ECO:0000313" key="3">
    <source>
        <dbReference type="EMBL" id="MCF6137416.1"/>
    </source>
</evidence>
<dbReference type="Proteomes" id="UP001649381">
    <property type="component" value="Unassembled WGS sequence"/>
</dbReference>
<accession>A0ABS9H013</accession>
<feature type="transmembrane region" description="Helical" evidence="1">
    <location>
        <begin position="78"/>
        <end position="96"/>
    </location>
</feature>
<dbReference type="InterPro" id="IPR029002">
    <property type="entry name" value="PLPC/GPLD1"/>
</dbReference>
<keyword evidence="1" id="KW-0472">Membrane</keyword>
<gene>
    <name evidence="3" type="ORF">L2716_06710</name>
</gene>